<keyword evidence="1" id="KW-0472">Membrane</keyword>
<proteinExistence type="predicted"/>
<feature type="transmembrane region" description="Helical" evidence="1">
    <location>
        <begin position="59"/>
        <end position="78"/>
    </location>
</feature>
<keyword evidence="1" id="KW-0812">Transmembrane</keyword>
<dbReference type="InterPro" id="IPR036259">
    <property type="entry name" value="MFS_trans_sf"/>
</dbReference>
<feature type="transmembrane region" description="Helical" evidence="1">
    <location>
        <begin position="33"/>
        <end position="53"/>
    </location>
</feature>
<evidence type="ECO:0000313" key="3">
    <source>
        <dbReference type="Proteomes" id="UP001597024"/>
    </source>
</evidence>
<comment type="caution">
    <text evidence="2">The sequence shown here is derived from an EMBL/GenBank/DDBJ whole genome shotgun (WGS) entry which is preliminary data.</text>
</comment>
<evidence type="ECO:0008006" key="4">
    <source>
        <dbReference type="Google" id="ProtNLM"/>
    </source>
</evidence>
<gene>
    <name evidence="2" type="ORF">ACFQ08_42050</name>
</gene>
<evidence type="ECO:0000313" key="2">
    <source>
        <dbReference type="EMBL" id="MFD0891173.1"/>
    </source>
</evidence>
<feature type="non-terminal residue" evidence="2">
    <location>
        <position position="1"/>
    </location>
</feature>
<protein>
    <recommendedName>
        <fullName evidence="4">MFS transporter</fullName>
    </recommendedName>
</protein>
<evidence type="ECO:0000256" key="1">
    <source>
        <dbReference type="SAM" id="Phobius"/>
    </source>
</evidence>
<accession>A0ABW3E8F1</accession>
<dbReference type="Proteomes" id="UP001597024">
    <property type="component" value="Unassembled WGS sequence"/>
</dbReference>
<dbReference type="EMBL" id="JBHTHX010002968">
    <property type="protein sequence ID" value="MFD0891173.1"/>
    <property type="molecule type" value="Genomic_DNA"/>
</dbReference>
<keyword evidence="1" id="KW-1133">Transmembrane helix</keyword>
<keyword evidence="3" id="KW-1185">Reference proteome</keyword>
<sequence length="87" mass="8816">GAGIGLWNVLSATRRQRLTPAGAMGRVSGAYRMMAWGLMPVGSGLAGVLAAATTLRVPLLAAGLATVLTIALLAVPLIRTGPPREVP</sequence>
<reference evidence="3" key="1">
    <citation type="journal article" date="2019" name="Int. J. Syst. Evol. Microbiol.">
        <title>The Global Catalogue of Microorganisms (GCM) 10K type strain sequencing project: providing services to taxonomists for standard genome sequencing and annotation.</title>
        <authorList>
            <consortium name="The Broad Institute Genomics Platform"/>
            <consortium name="The Broad Institute Genome Sequencing Center for Infectious Disease"/>
            <person name="Wu L."/>
            <person name="Ma J."/>
        </authorList>
    </citation>
    <scope>NUCLEOTIDE SEQUENCE [LARGE SCALE GENOMIC DNA]</scope>
    <source>
        <strain evidence="3">CCUG 62974</strain>
    </source>
</reference>
<name>A0ABW3E8F1_9ACTN</name>
<dbReference type="SUPFAM" id="SSF103473">
    <property type="entry name" value="MFS general substrate transporter"/>
    <property type="match status" value="1"/>
</dbReference>
<organism evidence="2 3">
    <name type="scientific">Streptosporangium algeriense</name>
    <dbReference type="NCBI Taxonomy" id="1682748"/>
    <lineage>
        <taxon>Bacteria</taxon>
        <taxon>Bacillati</taxon>
        <taxon>Actinomycetota</taxon>
        <taxon>Actinomycetes</taxon>
        <taxon>Streptosporangiales</taxon>
        <taxon>Streptosporangiaceae</taxon>
        <taxon>Streptosporangium</taxon>
    </lineage>
</organism>